<dbReference type="AlphaFoldDB" id="A0A1S0UC14"/>
<dbReference type="InParanoid" id="A0A1S0UC14"/>
<organism evidence="1">
    <name type="scientific">Loa loa</name>
    <name type="common">Eye worm</name>
    <name type="synonym">Filaria loa</name>
    <dbReference type="NCBI Taxonomy" id="7209"/>
    <lineage>
        <taxon>Eukaryota</taxon>
        <taxon>Metazoa</taxon>
        <taxon>Ecdysozoa</taxon>
        <taxon>Nematoda</taxon>
        <taxon>Chromadorea</taxon>
        <taxon>Rhabditida</taxon>
        <taxon>Spirurina</taxon>
        <taxon>Spiruromorpha</taxon>
        <taxon>Filarioidea</taxon>
        <taxon>Onchocercidae</taxon>
        <taxon>Loa</taxon>
    </lineage>
</organism>
<evidence type="ECO:0000313" key="1">
    <source>
        <dbReference type="EMBL" id="EFO28061.1"/>
    </source>
</evidence>
<name>A0A1S0UC14_LOALO</name>
<dbReference type="RefSeq" id="XP_003136003.1">
    <property type="nucleotide sequence ID" value="XM_003135955.1"/>
</dbReference>
<dbReference type="EMBL" id="JH712225">
    <property type="protein sequence ID" value="EFO28061.1"/>
    <property type="molecule type" value="Genomic_DNA"/>
</dbReference>
<protein>
    <submittedName>
        <fullName evidence="1">Uncharacterized protein</fullName>
    </submittedName>
</protein>
<gene>
    <name evidence="1" type="ORF">LOAG_00415</name>
</gene>
<reference evidence="1" key="1">
    <citation type="submission" date="2012-04" db="EMBL/GenBank/DDBJ databases">
        <title>The Genome Sequence of Loa loa.</title>
        <authorList>
            <consortium name="The Broad Institute Genome Sequencing Platform"/>
            <consortium name="Broad Institute Genome Sequencing Center for Infectious Disease"/>
            <person name="Nutman T.B."/>
            <person name="Fink D.L."/>
            <person name="Russ C."/>
            <person name="Young S."/>
            <person name="Zeng Q."/>
            <person name="Gargeya S."/>
            <person name="Alvarado L."/>
            <person name="Berlin A."/>
            <person name="Chapman S.B."/>
            <person name="Chen Z."/>
            <person name="Freedman E."/>
            <person name="Gellesch M."/>
            <person name="Goldberg J."/>
            <person name="Griggs A."/>
            <person name="Gujja S."/>
            <person name="Heilman E.R."/>
            <person name="Heiman D."/>
            <person name="Howarth C."/>
            <person name="Mehta T."/>
            <person name="Neiman D."/>
            <person name="Pearson M."/>
            <person name="Roberts A."/>
            <person name="Saif S."/>
            <person name="Shea T."/>
            <person name="Shenoy N."/>
            <person name="Sisk P."/>
            <person name="Stolte C."/>
            <person name="Sykes S."/>
            <person name="White J."/>
            <person name="Yandava C."/>
            <person name="Haas B."/>
            <person name="Henn M.R."/>
            <person name="Nusbaum C."/>
            <person name="Birren B."/>
        </authorList>
    </citation>
    <scope>NUCLEOTIDE SEQUENCE [LARGE SCALE GENOMIC DNA]</scope>
</reference>
<proteinExistence type="predicted"/>
<dbReference type="GeneID" id="9937788"/>
<sequence length="103" mass="12325">MCFEHIDRTLVIQDNDNKIAKKFFFIFSQTIFIFYDNRKQYLSIIQIYGHLVHFYFFKNRIADEQIEMAFVSTLNAILSSYGTILTVHNMANRFKQLTDIDKL</sequence>
<dbReference type="CTD" id="9937788"/>
<dbReference type="KEGG" id="loa:LOAG_00415"/>
<accession>A0A1S0UC14</accession>